<evidence type="ECO:0000256" key="2">
    <source>
        <dbReference type="ARBA" id="ARBA00004285"/>
    </source>
</evidence>
<dbReference type="Pfam" id="PF00531">
    <property type="entry name" value="Death"/>
    <property type="match status" value="1"/>
</dbReference>
<dbReference type="GO" id="GO:0043066">
    <property type="term" value="P:negative regulation of apoptotic process"/>
    <property type="evidence" value="ECO:0007669"/>
    <property type="project" value="TreeGrafter"/>
</dbReference>
<evidence type="ECO:0000256" key="14">
    <source>
        <dbReference type="ARBA" id="ARBA00032338"/>
    </source>
</evidence>
<dbReference type="GO" id="GO:0005031">
    <property type="term" value="F:tumor necrosis factor receptor activity"/>
    <property type="evidence" value="ECO:0007669"/>
    <property type="project" value="TreeGrafter"/>
</dbReference>
<sequence>AHTIYDKLPIKRIIYKRELKCKEREYAAENICCEMCAPGRKDNKTSNCQPCTEGTFMDHYNSLHECRRCKPCDSELDLEVAEKCTITQDTKCRCKQHYFCNSPDSCHHCDPCSKCENVGIEKECTPTTNTICKSESELLNLGISIGRVSWIQQNQLCSVGQIVCVRPKVEAAWNVDLSTHIPAIVEVMTLPQVKAFVRKQEIPEPAIEQTLQDHLNDSTEQKIKLFHIWYQQHGMKGAYENLIISLRELKMCAVADKIEKKLNVVTSSNQENGR</sequence>
<keyword evidence="5" id="KW-0053">Apoptosis</keyword>
<dbReference type="GO" id="GO:0097049">
    <property type="term" value="P:motor neuron apoptotic process"/>
    <property type="evidence" value="ECO:0007669"/>
    <property type="project" value="TreeGrafter"/>
</dbReference>
<feature type="domain" description="TNFR-Cys" evidence="18">
    <location>
        <begin position="93"/>
        <end position="132"/>
    </location>
</feature>
<feature type="disulfide bond" evidence="16">
    <location>
        <begin position="51"/>
        <end position="66"/>
    </location>
</feature>
<dbReference type="SUPFAM" id="SSF47986">
    <property type="entry name" value="DEATH domain"/>
    <property type="match status" value="1"/>
</dbReference>
<evidence type="ECO:0000256" key="3">
    <source>
        <dbReference type="ARBA" id="ARBA00015761"/>
    </source>
</evidence>
<evidence type="ECO:0000256" key="8">
    <source>
        <dbReference type="ARBA" id="ARBA00022860"/>
    </source>
</evidence>
<keyword evidence="10 16" id="KW-1015">Disulfide bond</keyword>
<keyword evidence="11" id="KW-0325">Glycoprotein</keyword>
<feature type="repeat" description="TNFR-Cys" evidence="16">
    <location>
        <begin position="50"/>
        <end position="92"/>
    </location>
</feature>
<keyword evidence="8" id="KW-0112">Calmodulin-binding</keyword>
<dbReference type="GO" id="GO:0032872">
    <property type="term" value="P:regulation of stress-activated MAPK cascade"/>
    <property type="evidence" value="ECO:0007669"/>
    <property type="project" value="TreeGrafter"/>
</dbReference>
<evidence type="ECO:0000256" key="13">
    <source>
        <dbReference type="ARBA" id="ARBA00030181"/>
    </source>
</evidence>
<organism evidence="19 20">
    <name type="scientific">Chelydra serpentina</name>
    <name type="common">Snapping turtle</name>
    <name type="synonym">Testudo serpentina</name>
    <dbReference type="NCBI Taxonomy" id="8475"/>
    <lineage>
        <taxon>Eukaryota</taxon>
        <taxon>Metazoa</taxon>
        <taxon>Chordata</taxon>
        <taxon>Craniata</taxon>
        <taxon>Vertebrata</taxon>
        <taxon>Euteleostomi</taxon>
        <taxon>Archelosauria</taxon>
        <taxon>Testudinata</taxon>
        <taxon>Testudines</taxon>
        <taxon>Cryptodira</taxon>
        <taxon>Durocryptodira</taxon>
        <taxon>Americhelydia</taxon>
        <taxon>Chelydroidea</taxon>
        <taxon>Chelydridae</taxon>
        <taxon>Chelydra</taxon>
    </lineage>
</organism>
<dbReference type="GO" id="GO:0006924">
    <property type="term" value="P:activation-induced cell death of T cells"/>
    <property type="evidence" value="ECO:0007669"/>
    <property type="project" value="TreeGrafter"/>
</dbReference>
<dbReference type="GO" id="GO:0031265">
    <property type="term" value="C:CD95 death-inducing signaling complex"/>
    <property type="evidence" value="ECO:0007669"/>
    <property type="project" value="TreeGrafter"/>
</dbReference>
<evidence type="ECO:0000256" key="6">
    <source>
        <dbReference type="ARBA" id="ARBA00022729"/>
    </source>
</evidence>
<evidence type="ECO:0000256" key="5">
    <source>
        <dbReference type="ARBA" id="ARBA00022703"/>
    </source>
</evidence>
<dbReference type="Ensembl" id="ENSCSRT00000030544.1">
    <property type="protein sequence ID" value="ENSCSRP00000029372.1"/>
    <property type="gene ID" value="ENSCSRG00000021500.1"/>
</dbReference>
<evidence type="ECO:0000256" key="9">
    <source>
        <dbReference type="ARBA" id="ARBA00023139"/>
    </source>
</evidence>
<proteinExistence type="predicted"/>
<reference evidence="19" key="2">
    <citation type="submission" date="2025-09" db="UniProtKB">
        <authorList>
            <consortium name="Ensembl"/>
        </authorList>
    </citation>
    <scope>IDENTIFICATION</scope>
</reference>
<keyword evidence="6" id="KW-0732">Signal</keyword>
<evidence type="ECO:0000313" key="19">
    <source>
        <dbReference type="Ensembl" id="ENSCSRP00000029372.1"/>
    </source>
</evidence>
<keyword evidence="9" id="KW-0564">Palmitate</keyword>
<evidence type="ECO:0000256" key="1">
    <source>
        <dbReference type="ARBA" id="ARBA00004251"/>
    </source>
</evidence>
<keyword evidence="4" id="KW-1003">Cell membrane</keyword>
<feature type="domain" description="TNFR-Cys" evidence="18">
    <location>
        <begin position="50"/>
        <end position="92"/>
    </location>
</feature>
<dbReference type="PRINTS" id="PR01680">
    <property type="entry name" value="TNFACTORR6"/>
</dbReference>
<dbReference type="PANTHER" id="PTHR46874:SF1">
    <property type="entry name" value="TUMOR NECROSIS FACTOR RECEPTOR SUPERFAMILY MEMBER 6"/>
    <property type="match status" value="1"/>
</dbReference>
<dbReference type="InterPro" id="IPR001368">
    <property type="entry name" value="TNFR/NGFR_Cys_rich_reg"/>
</dbReference>
<dbReference type="GO" id="GO:0045121">
    <property type="term" value="C:membrane raft"/>
    <property type="evidence" value="ECO:0007669"/>
    <property type="project" value="UniProtKB-SubCell"/>
</dbReference>
<dbReference type="GO" id="GO:0006955">
    <property type="term" value="P:immune response"/>
    <property type="evidence" value="ECO:0007669"/>
    <property type="project" value="InterPro"/>
</dbReference>
<dbReference type="Gene3D" id="2.10.50.10">
    <property type="entry name" value="Tumor Necrosis Factor Receptor, subunit A, domain 2"/>
    <property type="match status" value="2"/>
</dbReference>
<keyword evidence="4" id="KW-0472">Membrane</keyword>
<dbReference type="GO" id="GO:0009897">
    <property type="term" value="C:external side of plasma membrane"/>
    <property type="evidence" value="ECO:0007669"/>
    <property type="project" value="TreeGrafter"/>
</dbReference>
<dbReference type="Pfam" id="PF00020">
    <property type="entry name" value="TNFR_c6"/>
    <property type="match status" value="1"/>
</dbReference>
<evidence type="ECO:0000256" key="15">
    <source>
        <dbReference type="ARBA" id="ARBA00032502"/>
    </source>
</evidence>
<dbReference type="SMART" id="SM00005">
    <property type="entry name" value="DEATH"/>
    <property type="match status" value="1"/>
</dbReference>
<accession>A0A8C3TJN5</accession>
<keyword evidence="7" id="KW-0677">Repeat</keyword>
<reference evidence="19" key="1">
    <citation type="submission" date="2025-08" db="UniProtKB">
        <authorList>
            <consortium name="Ensembl"/>
        </authorList>
    </citation>
    <scope>IDENTIFICATION</scope>
</reference>
<feature type="domain" description="Death" evidence="17">
    <location>
        <begin position="194"/>
        <end position="262"/>
    </location>
</feature>
<evidence type="ECO:0000256" key="11">
    <source>
        <dbReference type="ARBA" id="ARBA00023180"/>
    </source>
</evidence>
<dbReference type="SMART" id="SM00208">
    <property type="entry name" value="TNFR"/>
    <property type="match status" value="2"/>
</dbReference>
<evidence type="ECO:0000256" key="10">
    <source>
        <dbReference type="ARBA" id="ARBA00023157"/>
    </source>
</evidence>
<dbReference type="PANTHER" id="PTHR46874">
    <property type="entry name" value="TUMOR NECROSIS FACTOR RECEPTOR SUPERFAMILY MEMBER 6"/>
    <property type="match status" value="1"/>
</dbReference>
<dbReference type="PROSITE" id="PS50017">
    <property type="entry name" value="DEATH_DOMAIN"/>
    <property type="match status" value="1"/>
</dbReference>
<dbReference type="GO" id="GO:0005516">
    <property type="term" value="F:calmodulin binding"/>
    <property type="evidence" value="ECO:0007669"/>
    <property type="project" value="UniProtKB-KW"/>
</dbReference>
<comment type="subcellular location">
    <subcellularLocation>
        <location evidence="1">Cell membrane</location>
        <topology evidence="1">Single-pass type I membrane protein</topology>
    </subcellularLocation>
    <subcellularLocation>
        <location evidence="2">Membrane raft</location>
    </subcellularLocation>
</comment>
<dbReference type="GO" id="GO:0097527">
    <property type="term" value="P:necroptotic signaling pathway"/>
    <property type="evidence" value="ECO:0007669"/>
    <property type="project" value="TreeGrafter"/>
</dbReference>
<evidence type="ECO:0000313" key="20">
    <source>
        <dbReference type="Proteomes" id="UP000694403"/>
    </source>
</evidence>
<feature type="disulfide bond" evidence="16">
    <location>
        <begin position="94"/>
        <end position="109"/>
    </location>
</feature>
<evidence type="ECO:0000256" key="7">
    <source>
        <dbReference type="ARBA" id="ARBA00022737"/>
    </source>
</evidence>
<protein>
    <recommendedName>
        <fullName evidence="3">Tumor necrosis factor receptor superfamily member 6</fullName>
    </recommendedName>
    <alternativeName>
        <fullName evidence="14">Apo-1 antigen</fullName>
    </alternativeName>
    <alternativeName>
        <fullName evidence="15">Apoptosis-mediating surface antigen FAS</fullName>
    </alternativeName>
    <alternativeName>
        <fullName evidence="13">FASLG receptor</fullName>
    </alternativeName>
</protein>
<dbReference type="InterPro" id="IPR008063">
    <property type="entry name" value="Fas_rcpt"/>
</dbReference>
<keyword evidence="12" id="KW-0449">Lipoprotein</keyword>
<dbReference type="GO" id="GO:0097192">
    <property type="term" value="P:extrinsic apoptotic signaling pathway in absence of ligand"/>
    <property type="evidence" value="ECO:0007669"/>
    <property type="project" value="TreeGrafter"/>
</dbReference>
<evidence type="ECO:0000256" key="16">
    <source>
        <dbReference type="PROSITE-ProRule" id="PRU00206"/>
    </source>
</evidence>
<evidence type="ECO:0000256" key="4">
    <source>
        <dbReference type="ARBA" id="ARBA00022475"/>
    </source>
</evidence>
<dbReference type="InterPro" id="IPR000488">
    <property type="entry name" value="Death_dom"/>
</dbReference>
<evidence type="ECO:0000259" key="18">
    <source>
        <dbReference type="PROSITE" id="PS50050"/>
    </source>
</evidence>
<evidence type="ECO:0000259" key="17">
    <source>
        <dbReference type="PROSITE" id="PS50017"/>
    </source>
</evidence>
<dbReference type="AlphaFoldDB" id="A0A8C3TJN5"/>
<keyword evidence="20" id="KW-1185">Reference proteome</keyword>
<dbReference type="Gene3D" id="1.10.533.10">
    <property type="entry name" value="Death Domain, Fas"/>
    <property type="match status" value="1"/>
</dbReference>
<evidence type="ECO:0000256" key="12">
    <source>
        <dbReference type="ARBA" id="ARBA00023288"/>
    </source>
</evidence>
<dbReference type="SUPFAM" id="SSF57586">
    <property type="entry name" value="TNF receptor-like"/>
    <property type="match status" value="2"/>
</dbReference>
<dbReference type="Proteomes" id="UP000694403">
    <property type="component" value="Unplaced"/>
</dbReference>
<feature type="repeat" description="TNFR-Cys" evidence="16">
    <location>
        <begin position="93"/>
        <end position="132"/>
    </location>
</feature>
<comment type="caution">
    <text evidence="16">Lacks conserved residue(s) required for the propagation of feature annotation.</text>
</comment>
<dbReference type="InterPro" id="IPR011029">
    <property type="entry name" value="DEATH-like_dom_sf"/>
</dbReference>
<name>A0A8C3TJN5_CHESE</name>
<dbReference type="PROSITE" id="PS50050">
    <property type="entry name" value="TNFR_NGFR_2"/>
    <property type="match status" value="2"/>
</dbReference>